<name>W2MLX7_PHYNI</name>
<protein>
    <submittedName>
        <fullName evidence="3">Uncharacterized protein</fullName>
    </submittedName>
</protein>
<reference evidence="2" key="1">
    <citation type="submission" date="2013-11" db="EMBL/GenBank/DDBJ databases">
        <title>The Genome Sequence of Phytophthora parasitica CHvinca01.</title>
        <authorList>
            <consortium name="The Broad Institute Genomics Platform"/>
            <person name="Russ C."/>
            <person name="Tyler B."/>
            <person name="Panabieres F."/>
            <person name="Shan W."/>
            <person name="Tripathy S."/>
            <person name="Grunwald N."/>
            <person name="Machado M."/>
            <person name="Johnson C.S."/>
            <person name="Arredondo F."/>
            <person name="Hong C."/>
            <person name="Coffey M."/>
            <person name="Young S.K."/>
            <person name="Zeng Q."/>
            <person name="Gargeya S."/>
            <person name="Fitzgerald M."/>
            <person name="Abouelleil A."/>
            <person name="Alvarado L."/>
            <person name="Chapman S.B."/>
            <person name="Gainer-Dewar J."/>
            <person name="Goldberg J."/>
            <person name="Griggs A."/>
            <person name="Gujja S."/>
            <person name="Hansen M."/>
            <person name="Howarth C."/>
            <person name="Imamovic A."/>
            <person name="Ireland A."/>
            <person name="Larimer J."/>
            <person name="McCowan C."/>
            <person name="Murphy C."/>
            <person name="Pearson M."/>
            <person name="Poon T.W."/>
            <person name="Priest M."/>
            <person name="Roberts A."/>
            <person name="Saif S."/>
            <person name="Shea T."/>
            <person name="Sykes S."/>
            <person name="Wortman J."/>
            <person name="Nusbaum C."/>
            <person name="Birren B."/>
        </authorList>
    </citation>
    <scope>NUCLEOTIDE SEQUENCE [LARGE SCALE GENOMIC DNA]</scope>
    <source>
        <strain evidence="2">CHvinca01</strain>
    </source>
</reference>
<evidence type="ECO:0000313" key="3">
    <source>
        <dbReference type="EMBL" id="ETM37331.1"/>
    </source>
</evidence>
<feature type="region of interest" description="Disordered" evidence="1">
    <location>
        <begin position="27"/>
        <end position="48"/>
    </location>
</feature>
<dbReference type="Proteomes" id="UP000054532">
    <property type="component" value="Unassembled WGS sequence"/>
</dbReference>
<dbReference type="AlphaFoldDB" id="W2MLX7"/>
<proteinExistence type="predicted"/>
<sequence>MKIYLEEVDKNESIGTWKCVHFDRSEYHNHPASENPTIHPEHRRRDREQLVSRDLTTKDLIASPSAVGNSPAVVVATFRQAHPETSITAKDIANHKDSDRRAALVHDTPTELLLKELTSRNIFSSTSYI</sequence>
<evidence type="ECO:0000256" key="1">
    <source>
        <dbReference type="SAM" id="MobiDB-lite"/>
    </source>
</evidence>
<dbReference type="VEuPathDB" id="FungiDB:PPTG_23894"/>
<gene>
    <name evidence="3" type="ORF">L914_16104</name>
    <name evidence="2" type="ORF">L917_21664</name>
</gene>
<reference evidence="3" key="2">
    <citation type="submission" date="2013-11" db="EMBL/GenBank/DDBJ databases">
        <title>The Genome Sequence of Phytophthora parasitica IAC_01/95.</title>
        <authorList>
            <consortium name="The Broad Institute Genomics Platform"/>
            <person name="Russ C."/>
            <person name="Tyler B."/>
            <person name="Panabieres F."/>
            <person name="Shan W."/>
            <person name="Tripathy S."/>
            <person name="Grunwald N."/>
            <person name="Machado M."/>
            <person name="Johnson C.S."/>
            <person name="Arredondo F."/>
            <person name="Hong C."/>
            <person name="Coffey M."/>
            <person name="Young S.K."/>
            <person name="Zeng Q."/>
            <person name="Gargeya S."/>
            <person name="Fitzgerald M."/>
            <person name="Abouelleil A."/>
            <person name="Alvarado L."/>
            <person name="Chapman S.B."/>
            <person name="Gainer-Dewar J."/>
            <person name="Goldberg J."/>
            <person name="Griggs A."/>
            <person name="Gujja S."/>
            <person name="Hansen M."/>
            <person name="Howarth C."/>
            <person name="Imamovic A."/>
            <person name="Ireland A."/>
            <person name="Larimer J."/>
            <person name="McCowan C."/>
            <person name="Murphy C."/>
            <person name="Pearson M."/>
            <person name="Poon T.W."/>
            <person name="Priest M."/>
            <person name="Roberts A."/>
            <person name="Saif S."/>
            <person name="Shea T."/>
            <person name="Sykes S."/>
            <person name="Wortman J."/>
            <person name="Nusbaum C."/>
            <person name="Birren B."/>
        </authorList>
    </citation>
    <scope>NUCLEOTIDE SEQUENCE [LARGE SCALE GENOMIC DNA]</scope>
    <source>
        <strain evidence="3">IAC_01/95</strain>
    </source>
</reference>
<dbReference type="EMBL" id="KI683725">
    <property type="protein sequence ID" value="ETL77392.1"/>
    <property type="molecule type" value="Genomic_DNA"/>
</dbReference>
<evidence type="ECO:0000313" key="2">
    <source>
        <dbReference type="EMBL" id="ETL77392.1"/>
    </source>
</evidence>
<dbReference type="Proteomes" id="UP000054423">
    <property type="component" value="Unassembled WGS sequence"/>
</dbReference>
<dbReference type="EMBL" id="KI695131">
    <property type="protein sequence ID" value="ETM37331.1"/>
    <property type="molecule type" value="Genomic_DNA"/>
</dbReference>
<organism evidence="3">
    <name type="scientific">Phytophthora nicotianae</name>
    <name type="common">Potato buckeye rot agent</name>
    <name type="synonym">Phytophthora parasitica</name>
    <dbReference type="NCBI Taxonomy" id="4792"/>
    <lineage>
        <taxon>Eukaryota</taxon>
        <taxon>Sar</taxon>
        <taxon>Stramenopiles</taxon>
        <taxon>Oomycota</taxon>
        <taxon>Peronosporomycetes</taxon>
        <taxon>Peronosporales</taxon>
        <taxon>Peronosporaceae</taxon>
        <taxon>Phytophthora</taxon>
    </lineage>
</organism>
<dbReference type="OrthoDB" id="142471at2759"/>
<accession>W2MLX7</accession>